<dbReference type="PANTHER" id="PTHR46546">
    <property type="entry name" value="SHEWANELLA-LIKE PROTEIN PHOSPHATASE 1"/>
    <property type="match status" value="1"/>
</dbReference>
<organism evidence="5 6">
    <name type="scientific">Trypanosoma conorhini</name>
    <dbReference type="NCBI Taxonomy" id="83891"/>
    <lineage>
        <taxon>Eukaryota</taxon>
        <taxon>Discoba</taxon>
        <taxon>Euglenozoa</taxon>
        <taxon>Kinetoplastea</taxon>
        <taxon>Metakinetoplastina</taxon>
        <taxon>Trypanosomatida</taxon>
        <taxon>Trypanosomatidae</taxon>
        <taxon>Trypanosoma</taxon>
    </lineage>
</organism>
<keyword evidence="2" id="KW-0812">Transmembrane</keyword>
<feature type="chain" id="PRO_5019096928" evidence="3">
    <location>
        <begin position="26"/>
        <end position="412"/>
    </location>
</feature>
<gene>
    <name evidence="5" type="ORF">Tco025E_06933</name>
</gene>
<keyword evidence="3" id="KW-0732">Signal</keyword>
<dbReference type="Gene3D" id="3.60.21.10">
    <property type="match status" value="1"/>
</dbReference>
<name>A0A422NWD1_9TRYP</name>
<dbReference type="PANTHER" id="PTHR46546:SF4">
    <property type="entry name" value="SHEWANELLA-LIKE PROTEIN PHOSPHATASE 1"/>
    <property type="match status" value="1"/>
</dbReference>
<evidence type="ECO:0000259" key="4">
    <source>
        <dbReference type="Pfam" id="PF00149"/>
    </source>
</evidence>
<dbReference type="SUPFAM" id="SSF56300">
    <property type="entry name" value="Metallo-dependent phosphatases"/>
    <property type="match status" value="1"/>
</dbReference>
<evidence type="ECO:0000256" key="1">
    <source>
        <dbReference type="SAM" id="MobiDB-lite"/>
    </source>
</evidence>
<dbReference type="GO" id="GO:0016787">
    <property type="term" value="F:hydrolase activity"/>
    <property type="evidence" value="ECO:0007669"/>
    <property type="project" value="InterPro"/>
</dbReference>
<keyword evidence="2" id="KW-1133">Transmembrane helix</keyword>
<feature type="signal peptide" evidence="3">
    <location>
        <begin position="1"/>
        <end position="25"/>
    </location>
</feature>
<sequence length="412" mass="43919">MREIFSLLLCCAAACWLAPPRAVAAEGGRGSEARLVAFGDLHGDLFRCRQLLRLANVTDANDRWIAGSSIVVQLGDVADRGRHPHKIYDLFASLEQQAKAAGGEFIFLIGNHELMNLLGEHSYVHPDAMAAFGGAEAYAAAFSPQGPYGSYILQHPVSVVRKGVVFVHAGITPAYAARGVGYINAELTKHFSRERHHTASKDTTNGEEHPFSDSDSPLWSRTILSEAKQGNCSLLRESLRLLSMQEVSAGRLPVHMMVGGHSVQAGGAIAVECNGSLVGADVGLSRSVYLSAGYVAYVELVPDASDPPRLVAQPRYPFGRGVRAPAPSLLGGPVQPPRCTQAVRCPSPAGGGNRELAALPRAGRGNERSGSAGLLAPHYHLLFVLAGLSLVCLVRLRRRRPTGGRHRGVCGH</sequence>
<evidence type="ECO:0000313" key="5">
    <source>
        <dbReference type="EMBL" id="RNF09767.1"/>
    </source>
</evidence>
<comment type="caution">
    <text evidence="5">The sequence shown here is derived from an EMBL/GenBank/DDBJ whole genome shotgun (WGS) entry which is preliminary data.</text>
</comment>
<dbReference type="Proteomes" id="UP000284403">
    <property type="component" value="Unassembled WGS sequence"/>
</dbReference>
<dbReference type="OrthoDB" id="5976022at2759"/>
<dbReference type="InterPro" id="IPR029052">
    <property type="entry name" value="Metallo-depent_PP-like"/>
</dbReference>
<dbReference type="Pfam" id="PF00149">
    <property type="entry name" value="Metallophos"/>
    <property type="match status" value="1"/>
</dbReference>
<dbReference type="GeneID" id="40320544"/>
<dbReference type="RefSeq" id="XP_029226091.1">
    <property type="nucleotide sequence ID" value="XM_029373800.1"/>
</dbReference>
<proteinExistence type="predicted"/>
<dbReference type="InterPro" id="IPR004843">
    <property type="entry name" value="Calcineurin-like_PHP"/>
</dbReference>
<dbReference type="AlphaFoldDB" id="A0A422NWD1"/>
<protein>
    <submittedName>
        <fullName evidence="5">Putative serine/threonine protein phosphatase</fullName>
    </submittedName>
</protein>
<dbReference type="EMBL" id="MKKU01000501">
    <property type="protein sequence ID" value="RNF09767.1"/>
    <property type="molecule type" value="Genomic_DNA"/>
</dbReference>
<reference evidence="5 6" key="1">
    <citation type="journal article" date="2018" name="BMC Genomics">
        <title>Genomic comparison of Trypanosoma conorhini and Trypanosoma rangeli to Trypanosoma cruzi strains of high and low virulence.</title>
        <authorList>
            <person name="Bradwell K.R."/>
            <person name="Koparde V.N."/>
            <person name="Matveyev A.V."/>
            <person name="Serrano M.G."/>
            <person name="Alves J.M."/>
            <person name="Parikh H."/>
            <person name="Huang B."/>
            <person name="Lee V."/>
            <person name="Espinosa-Alvarez O."/>
            <person name="Ortiz P.A."/>
            <person name="Costa-Martins A.G."/>
            <person name="Teixeira M.M."/>
            <person name="Buck G.A."/>
        </authorList>
    </citation>
    <scope>NUCLEOTIDE SEQUENCE [LARGE SCALE GENOMIC DNA]</scope>
    <source>
        <strain evidence="5 6">025E</strain>
    </source>
</reference>
<feature type="compositionally biased region" description="Basic and acidic residues" evidence="1">
    <location>
        <begin position="194"/>
        <end position="212"/>
    </location>
</feature>
<evidence type="ECO:0000256" key="3">
    <source>
        <dbReference type="SAM" id="SignalP"/>
    </source>
</evidence>
<evidence type="ECO:0000256" key="2">
    <source>
        <dbReference type="SAM" id="Phobius"/>
    </source>
</evidence>
<feature type="region of interest" description="Disordered" evidence="1">
    <location>
        <begin position="194"/>
        <end position="215"/>
    </location>
</feature>
<dbReference type="InterPro" id="IPR041787">
    <property type="entry name" value="MPP_Shelphs"/>
</dbReference>
<evidence type="ECO:0000313" key="6">
    <source>
        <dbReference type="Proteomes" id="UP000284403"/>
    </source>
</evidence>
<accession>A0A422NWD1</accession>
<dbReference type="CDD" id="cd07425">
    <property type="entry name" value="MPP_Shelphs"/>
    <property type="match status" value="1"/>
</dbReference>
<feature type="domain" description="Calcineurin-like phosphoesterase" evidence="4">
    <location>
        <begin position="34"/>
        <end position="184"/>
    </location>
</feature>
<keyword evidence="6" id="KW-1185">Reference proteome</keyword>
<feature type="transmembrane region" description="Helical" evidence="2">
    <location>
        <begin position="378"/>
        <end position="396"/>
    </location>
</feature>
<keyword evidence="2" id="KW-0472">Membrane</keyword>